<dbReference type="InterPro" id="IPR005117">
    <property type="entry name" value="NiRdtase/SiRdtase_haem-b_fer"/>
</dbReference>
<keyword evidence="7" id="KW-0349">Heme</keyword>
<comment type="similarity">
    <text evidence="4">Belongs to the nitrite and sulfite reductase 4Fe-4S domain family.</text>
</comment>
<evidence type="ECO:0000256" key="1">
    <source>
        <dbReference type="ARBA" id="ARBA00001929"/>
    </source>
</evidence>
<protein>
    <recommendedName>
        <fullName evidence="5">assimilatory sulfite reductase (NADPH)</fullName>
        <ecNumber evidence="5">1.8.1.2</ecNumber>
    </recommendedName>
</protein>
<dbReference type="Gene3D" id="3.30.413.10">
    <property type="entry name" value="Sulfite Reductase Hemoprotein, domain 1"/>
    <property type="match status" value="2"/>
</dbReference>
<comment type="catalytic activity">
    <reaction evidence="14">
        <text>hydrogen sulfide + 3 NADP(+) + 3 H2O = sulfite + 3 NADPH + 4 H(+)</text>
        <dbReference type="Rhea" id="RHEA:13801"/>
        <dbReference type="ChEBI" id="CHEBI:15377"/>
        <dbReference type="ChEBI" id="CHEBI:15378"/>
        <dbReference type="ChEBI" id="CHEBI:17359"/>
        <dbReference type="ChEBI" id="CHEBI:29919"/>
        <dbReference type="ChEBI" id="CHEBI:57783"/>
        <dbReference type="ChEBI" id="CHEBI:58349"/>
        <dbReference type="EC" id="1.8.1.2"/>
    </reaction>
</comment>
<evidence type="ECO:0000256" key="9">
    <source>
        <dbReference type="ARBA" id="ARBA00022857"/>
    </source>
</evidence>
<gene>
    <name evidence="19" type="ORF">EFY79_07260</name>
</gene>
<dbReference type="RefSeq" id="WP_123120010.1">
    <property type="nucleotide sequence ID" value="NZ_RJJR01000004.1"/>
</dbReference>
<keyword evidence="20" id="KW-1185">Reference proteome</keyword>
<dbReference type="EMBL" id="RJJR01000004">
    <property type="protein sequence ID" value="RNI38022.1"/>
    <property type="molecule type" value="Genomic_DNA"/>
</dbReference>
<evidence type="ECO:0000256" key="2">
    <source>
        <dbReference type="ARBA" id="ARBA00001966"/>
    </source>
</evidence>
<dbReference type="PANTHER" id="PTHR11493">
    <property type="entry name" value="SULFITE REDUCTASE [NADPH] SUBUNIT BETA-RELATED"/>
    <property type="match status" value="1"/>
</dbReference>
<evidence type="ECO:0000313" key="19">
    <source>
        <dbReference type="EMBL" id="RNI38022.1"/>
    </source>
</evidence>
<dbReference type="InterPro" id="IPR045169">
    <property type="entry name" value="NO2/SO3_Rdtase_4Fe4S_prot"/>
</dbReference>
<dbReference type="Proteomes" id="UP000267223">
    <property type="component" value="Unassembled WGS sequence"/>
</dbReference>
<keyword evidence="12" id="KW-0411">Iron-sulfur</keyword>
<evidence type="ECO:0000256" key="8">
    <source>
        <dbReference type="ARBA" id="ARBA00022723"/>
    </source>
</evidence>
<feature type="domain" description="Nitrite/Sulfite reductase ferredoxin-like" evidence="18">
    <location>
        <begin position="343"/>
        <end position="411"/>
    </location>
</feature>
<evidence type="ECO:0000256" key="6">
    <source>
        <dbReference type="ARBA" id="ARBA00022485"/>
    </source>
</evidence>
<keyword evidence="10" id="KW-0560">Oxidoreductase</keyword>
<evidence type="ECO:0000256" key="13">
    <source>
        <dbReference type="ARBA" id="ARBA00023192"/>
    </source>
</evidence>
<comment type="caution">
    <text evidence="19">The sequence shown here is derived from an EMBL/GenBank/DDBJ whole genome shotgun (WGS) entry which is preliminary data.</text>
</comment>
<evidence type="ECO:0000256" key="5">
    <source>
        <dbReference type="ARBA" id="ARBA00012604"/>
    </source>
</evidence>
<evidence type="ECO:0000259" key="17">
    <source>
        <dbReference type="Pfam" id="PF01077"/>
    </source>
</evidence>
<dbReference type="Pfam" id="PF01077">
    <property type="entry name" value="NIR_SIR"/>
    <property type="match status" value="1"/>
</dbReference>
<dbReference type="NCBIfam" id="NF010029">
    <property type="entry name" value="PRK13504.1"/>
    <property type="match status" value="1"/>
</dbReference>
<organism evidence="19 20">
    <name type="scientific">Hanamia caeni</name>
    <dbReference type="NCBI Taxonomy" id="2294116"/>
    <lineage>
        <taxon>Bacteria</taxon>
        <taxon>Pseudomonadati</taxon>
        <taxon>Bacteroidota</taxon>
        <taxon>Chitinophagia</taxon>
        <taxon>Chitinophagales</taxon>
        <taxon>Chitinophagaceae</taxon>
        <taxon>Hanamia</taxon>
    </lineage>
</organism>
<dbReference type="InterPro" id="IPR006067">
    <property type="entry name" value="NO2/SO3_Rdtase_4Fe4S_dom"/>
</dbReference>
<name>A0A3M9NJP4_9BACT</name>
<dbReference type="InterPro" id="IPR045854">
    <property type="entry name" value="NO2/SO3_Rdtase_4Fe4S_sf"/>
</dbReference>
<keyword evidence="8" id="KW-0479">Metal-binding</keyword>
<dbReference type="PANTHER" id="PTHR11493:SF47">
    <property type="entry name" value="SULFITE REDUCTASE [NADPH] SUBUNIT BETA"/>
    <property type="match status" value="1"/>
</dbReference>
<dbReference type="GO" id="GO:0050311">
    <property type="term" value="F:sulfite reductase (ferredoxin) activity"/>
    <property type="evidence" value="ECO:0007669"/>
    <property type="project" value="TreeGrafter"/>
</dbReference>
<evidence type="ECO:0000259" key="18">
    <source>
        <dbReference type="Pfam" id="PF03460"/>
    </source>
</evidence>
<proteinExistence type="inferred from homology"/>
<comment type="function">
    <text evidence="15">Component of the sulfite reductase complex that catalyzes the 6-electron reduction of sulfite to sulfide. This is one of several activities required for the biosynthesis of L-cysteine from sulfate.</text>
</comment>
<dbReference type="InterPro" id="IPR006066">
    <property type="entry name" value="NO2/SO3_Rdtase_FeS/sirohaem_BS"/>
</dbReference>
<dbReference type="FunFam" id="3.30.413.10:FF:000003">
    <property type="entry name" value="Sulfite reductase [NADPH] hemoprotein beta-component"/>
    <property type="match status" value="1"/>
</dbReference>
<comment type="subunit">
    <text evidence="16">Alpha(8)-beta(8). The alpha component is a flavoprotein, the beta component is a hemoprotein.</text>
</comment>
<evidence type="ECO:0000256" key="11">
    <source>
        <dbReference type="ARBA" id="ARBA00023004"/>
    </source>
</evidence>
<dbReference type="PROSITE" id="PS00365">
    <property type="entry name" value="NIR_SIR"/>
    <property type="match status" value="1"/>
</dbReference>
<feature type="domain" description="Nitrite/sulphite reductase 4Fe-4S" evidence="17">
    <location>
        <begin position="166"/>
        <end position="324"/>
    </location>
</feature>
<keyword evidence="13" id="KW-0028">Amino-acid biosynthesis</keyword>
<dbReference type="GO" id="GO:0004783">
    <property type="term" value="F:sulfite reductase (NADPH) activity"/>
    <property type="evidence" value="ECO:0007669"/>
    <property type="project" value="UniProtKB-EC"/>
</dbReference>
<comment type="cofactor">
    <cofactor evidence="2">
        <name>[4Fe-4S] cluster</name>
        <dbReference type="ChEBI" id="CHEBI:49883"/>
    </cofactor>
</comment>
<keyword evidence="6" id="KW-0004">4Fe-4S</keyword>
<comment type="cofactor">
    <cofactor evidence="1">
        <name>siroheme</name>
        <dbReference type="ChEBI" id="CHEBI:60052"/>
    </cofactor>
</comment>
<dbReference type="AlphaFoldDB" id="A0A3M9NJP4"/>
<feature type="domain" description="Nitrite/Sulfite reductase ferredoxin-like" evidence="18">
    <location>
        <begin position="71"/>
        <end position="123"/>
    </location>
</feature>
<keyword evidence="13" id="KW-0198">Cysteine biosynthesis</keyword>
<evidence type="ECO:0000256" key="7">
    <source>
        <dbReference type="ARBA" id="ARBA00022617"/>
    </source>
</evidence>
<evidence type="ECO:0000256" key="4">
    <source>
        <dbReference type="ARBA" id="ARBA00010429"/>
    </source>
</evidence>
<dbReference type="GO" id="GO:0051539">
    <property type="term" value="F:4 iron, 4 sulfur cluster binding"/>
    <property type="evidence" value="ECO:0007669"/>
    <property type="project" value="UniProtKB-KW"/>
</dbReference>
<dbReference type="GO" id="GO:0000103">
    <property type="term" value="P:sulfate assimilation"/>
    <property type="evidence" value="ECO:0007669"/>
    <property type="project" value="UniProtKB-ARBA"/>
</dbReference>
<evidence type="ECO:0000256" key="12">
    <source>
        <dbReference type="ARBA" id="ARBA00023014"/>
    </source>
</evidence>
<dbReference type="GO" id="GO:0046872">
    <property type="term" value="F:metal ion binding"/>
    <property type="evidence" value="ECO:0007669"/>
    <property type="project" value="UniProtKB-KW"/>
</dbReference>
<dbReference type="EC" id="1.8.1.2" evidence="5"/>
<dbReference type="InterPro" id="IPR036136">
    <property type="entry name" value="Nit/Sulf_reduc_fer-like_dom_sf"/>
</dbReference>
<dbReference type="SUPFAM" id="SSF55124">
    <property type="entry name" value="Nitrite/Sulfite reductase N-terminal domain-like"/>
    <property type="match status" value="2"/>
</dbReference>
<evidence type="ECO:0000256" key="10">
    <source>
        <dbReference type="ARBA" id="ARBA00023002"/>
    </source>
</evidence>
<keyword evidence="11" id="KW-0408">Iron</keyword>
<evidence type="ECO:0000256" key="16">
    <source>
        <dbReference type="ARBA" id="ARBA00062253"/>
    </source>
</evidence>
<dbReference type="GO" id="GO:0019344">
    <property type="term" value="P:cysteine biosynthetic process"/>
    <property type="evidence" value="ECO:0007669"/>
    <property type="project" value="UniProtKB-KW"/>
</dbReference>
<evidence type="ECO:0000256" key="3">
    <source>
        <dbReference type="ARBA" id="ARBA00004774"/>
    </source>
</evidence>
<evidence type="ECO:0000256" key="14">
    <source>
        <dbReference type="ARBA" id="ARBA00052219"/>
    </source>
</evidence>
<dbReference type="Pfam" id="PF03460">
    <property type="entry name" value="NIR_SIR_ferr"/>
    <property type="match status" value="2"/>
</dbReference>
<dbReference type="GO" id="GO:0020037">
    <property type="term" value="F:heme binding"/>
    <property type="evidence" value="ECO:0007669"/>
    <property type="project" value="InterPro"/>
</dbReference>
<accession>A0A3M9NJP4</accession>
<dbReference type="OrthoDB" id="9803707at2"/>
<dbReference type="GO" id="GO:0009337">
    <property type="term" value="C:sulfite reductase complex (NADPH)"/>
    <property type="evidence" value="ECO:0007669"/>
    <property type="project" value="TreeGrafter"/>
</dbReference>
<evidence type="ECO:0000313" key="20">
    <source>
        <dbReference type="Proteomes" id="UP000267223"/>
    </source>
</evidence>
<dbReference type="PRINTS" id="PR00397">
    <property type="entry name" value="SIROHAEM"/>
</dbReference>
<reference evidence="19 20" key="1">
    <citation type="submission" date="2018-11" db="EMBL/GenBank/DDBJ databases">
        <title>Draft genome sequence of Ferruginibacter sp. BO-59.</title>
        <authorList>
            <person name="Im W.T."/>
        </authorList>
    </citation>
    <scope>NUCLEOTIDE SEQUENCE [LARGE SCALE GENOMIC DNA]</scope>
    <source>
        <strain evidence="19 20">BO-59</strain>
    </source>
</reference>
<comment type="pathway">
    <text evidence="3">Sulfur metabolism; hydrogen sulfide biosynthesis; hydrogen sulfide from sulfite (NADPH route): step 1/1.</text>
</comment>
<sequence length="555" mass="63099">MPDTKNLPLLERVKVEGDALRGTIAESIKDELTGAMREEDTLLMKFHGMYQQDDRDRREERAQKKLERLYSFMIRLRMPGGILTSEQWIALNNIAGTDSTDELKITTRQTIQLHGVLKSRLKPTHQVFNSVHLDTIAACGDDNRNVTCSPNPVQSPLHEEIFSYASKISAMLKPKTRAYYEIFLDEEKIADKKLEEDPLYRDSYLPRKFKVGICIPPNNDIDVFGNDLGLIAIIENDKLTGFNFAIGGGLAFTIGNPDTYARLATEIGFVEAGEKTFKAIYEVVTVQRDNGDRVDRKQARLKYTVDKMGVEKFKEEVEKRMGFKFQKAKPYAFTKREEYYGWQQDVKGNWFYTLFVENGRVMDTEQIAIKSALYKIAKTGKVNFRCTVNQKAIVSDVKPEDKEEINDILEEFNIIQHTQNASVIRKNAMACVALPTCPLALAESQRYFPSLLTKIETLLSKHHLENENIITRMTGCPNGCGRSSVSEIGFIGTGPGKYNLNLGGDHLGYRLNKLYKESLDEVSILSELDSLFGQFKTNRINAESFGDFTFRTLFN</sequence>
<dbReference type="SUPFAM" id="SSF56014">
    <property type="entry name" value="Nitrite and sulphite reductase 4Fe-4S domain-like"/>
    <property type="match status" value="2"/>
</dbReference>
<evidence type="ECO:0000256" key="15">
    <source>
        <dbReference type="ARBA" id="ARBA00057160"/>
    </source>
</evidence>
<keyword evidence="9" id="KW-0521">NADP</keyword>